<sequence>MAELKKIPILILRFDGECLKEFLASTQFEPEMINIFSQIEARSSSLRESIMMALEQLTVDHGLPPSSDSWVNQ</sequence>
<dbReference type="SMR" id="A0A8T3CCF1"/>
<reference evidence="1" key="1">
    <citation type="journal article" date="2022" name="Front. Genet.">
        <title>Chromosome-Scale Assembly of the Dendrobium nobile Genome Provides Insights Into the Molecular Mechanism of the Biosynthesis of the Medicinal Active Ingredient of Dendrobium.</title>
        <authorList>
            <person name="Xu Q."/>
            <person name="Niu S.-C."/>
            <person name="Li K.-L."/>
            <person name="Zheng P.-J."/>
            <person name="Zhang X.-J."/>
            <person name="Jia Y."/>
            <person name="Liu Y."/>
            <person name="Niu Y.-X."/>
            <person name="Yu L.-H."/>
            <person name="Chen D.-F."/>
            <person name="Zhang G.-Q."/>
        </authorList>
    </citation>
    <scope>NUCLEOTIDE SEQUENCE</scope>
    <source>
        <tissue evidence="1">Leaf</tissue>
    </source>
</reference>
<dbReference type="EMBL" id="JAGYWB010000001">
    <property type="protein sequence ID" value="KAI0530637.1"/>
    <property type="molecule type" value="Genomic_DNA"/>
</dbReference>
<dbReference type="Proteomes" id="UP000829196">
    <property type="component" value="Unassembled WGS sequence"/>
</dbReference>
<name>A0A8T3CCF1_DENNO</name>
<protein>
    <submittedName>
        <fullName evidence="1">Uncharacterized protein</fullName>
    </submittedName>
</protein>
<keyword evidence="2" id="KW-1185">Reference proteome</keyword>
<proteinExistence type="predicted"/>
<comment type="caution">
    <text evidence="1">The sequence shown here is derived from an EMBL/GenBank/DDBJ whole genome shotgun (WGS) entry which is preliminary data.</text>
</comment>
<gene>
    <name evidence="1" type="ORF">KFK09_000183</name>
</gene>
<evidence type="ECO:0000313" key="2">
    <source>
        <dbReference type="Proteomes" id="UP000829196"/>
    </source>
</evidence>
<dbReference type="OrthoDB" id="1881481at2759"/>
<evidence type="ECO:0000313" key="1">
    <source>
        <dbReference type="EMBL" id="KAI0530637.1"/>
    </source>
</evidence>
<dbReference type="AlphaFoldDB" id="A0A8T3CCF1"/>
<accession>A0A8T3CCF1</accession>
<organism evidence="1 2">
    <name type="scientific">Dendrobium nobile</name>
    <name type="common">Orchid</name>
    <dbReference type="NCBI Taxonomy" id="94219"/>
    <lineage>
        <taxon>Eukaryota</taxon>
        <taxon>Viridiplantae</taxon>
        <taxon>Streptophyta</taxon>
        <taxon>Embryophyta</taxon>
        <taxon>Tracheophyta</taxon>
        <taxon>Spermatophyta</taxon>
        <taxon>Magnoliopsida</taxon>
        <taxon>Liliopsida</taxon>
        <taxon>Asparagales</taxon>
        <taxon>Orchidaceae</taxon>
        <taxon>Epidendroideae</taxon>
        <taxon>Malaxideae</taxon>
        <taxon>Dendrobiinae</taxon>
        <taxon>Dendrobium</taxon>
    </lineage>
</organism>